<dbReference type="EMBL" id="JXJN01013007">
    <property type="status" value="NOT_ANNOTATED_CDS"/>
    <property type="molecule type" value="Genomic_DNA"/>
</dbReference>
<protein>
    <submittedName>
        <fullName evidence="2">Uncharacterized protein</fullName>
    </submittedName>
</protein>
<dbReference type="Proteomes" id="UP000092460">
    <property type="component" value="Unassembled WGS sequence"/>
</dbReference>
<name>A0A1B0BET1_9MUSC</name>
<reference evidence="2" key="2">
    <citation type="submission" date="2020-05" db="UniProtKB">
        <authorList>
            <consortium name="EnsemblMetazoa"/>
        </authorList>
    </citation>
    <scope>IDENTIFICATION</scope>
    <source>
        <strain evidence="2">IAEA</strain>
    </source>
</reference>
<evidence type="ECO:0000313" key="3">
    <source>
        <dbReference type="Proteomes" id="UP000092460"/>
    </source>
</evidence>
<dbReference type="EnsemblMetazoa" id="GPPI027707-RA">
    <property type="protein sequence ID" value="GPPI027707-PA"/>
    <property type="gene ID" value="GPPI027707"/>
</dbReference>
<dbReference type="VEuPathDB" id="VectorBase:GPPI027707"/>
<proteinExistence type="predicted"/>
<organism evidence="2 3">
    <name type="scientific">Glossina palpalis gambiensis</name>
    <dbReference type="NCBI Taxonomy" id="67801"/>
    <lineage>
        <taxon>Eukaryota</taxon>
        <taxon>Metazoa</taxon>
        <taxon>Ecdysozoa</taxon>
        <taxon>Arthropoda</taxon>
        <taxon>Hexapoda</taxon>
        <taxon>Insecta</taxon>
        <taxon>Pterygota</taxon>
        <taxon>Neoptera</taxon>
        <taxon>Endopterygota</taxon>
        <taxon>Diptera</taxon>
        <taxon>Brachycera</taxon>
        <taxon>Muscomorpha</taxon>
        <taxon>Hippoboscoidea</taxon>
        <taxon>Glossinidae</taxon>
        <taxon>Glossina</taxon>
    </lineage>
</organism>
<accession>A0A1B0BET1</accession>
<dbReference type="AlphaFoldDB" id="A0A1B0BET1"/>
<reference evidence="3" key="1">
    <citation type="submission" date="2015-01" db="EMBL/GenBank/DDBJ databases">
        <authorList>
            <person name="Aksoy S."/>
            <person name="Warren W."/>
            <person name="Wilson R.K."/>
        </authorList>
    </citation>
    <scope>NUCLEOTIDE SEQUENCE [LARGE SCALE GENOMIC DNA]</scope>
    <source>
        <strain evidence="3">IAEA</strain>
    </source>
</reference>
<keyword evidence="1" id="KW-1133">Transmembrane helix</keyword>
<keyword evidence="3" id="KW-1185">Reference proteome</keyword>
<sequence>MRSTGMNGKKILGAAVFLKNFLIQCSSKRKQERENRKLDAAQKQSVNGSHAIATMIFPPPHRLAQTINKHDLSGFLPNYDDTTVLTDLYSYCILNNIALLLLLLLWYLANELTKQQIDFTINGYLKLLFVMKKGFNVVPSLICTIAQRAISEDQSMCPSEG</sequence>
<evidence type="ECO:0000256" key="1">
    <source>
        <dbReference type="SAM" id="Phobius"/>
    </source>
</evidence>
<evidence type="ECO:0000313" key="2">
    <source>
        <dbReference type="EnsemblMetazoa" id="GPPI027707-PA"/>
    </source>
</evidence>
<keyword evidence="1" id="KW-0812">Transmembrane</keyword>
<feature type="transmembrane region" description="Helical" evidence="1">
    <location>
        <begin position="88"/>
        <end position="109"/>
    </location>
</feature>
<keyword evidence="1" id="KW-0472">Membrane</keyword>